<proteinExistence type="predicted"/>
<dbReference type="STRING" id="571298.SAMN04488026_1002171"/>
<protein>
    <recommendedName>
        <fullName evidence="3">Outer membrane protein beta-barrel domain-containing protein</fullName>
    </recommendedName>
</protein>
<sequence>MRIAGDVYPLMLTLGAGNRVREFGTESGVFAGAGIGLTEHFGTSVAYNGGNVDVGASFRLPGLESVGFNVILSVNWIARNVF</sequence>
<dbReference type="RefSeq" id="WP_170844425.1">
    <property type="nucleotide sequence ID" value="NZ_FNEK01000002.1"/>
</dbReference>
<dbReference type="EMBL" id="FNEK01000002">
    <property type="protein sequence ID" value="SDI39504.1"/>
    <property type="molecule type" value="Genomic_DNA"/>
</dbReference>
<evidence type="ECO:0000313" key="2">
    <source>
        <dbReference type="Proteomes" id="UP000199382"/>
    </source>
</evidence>
<evidence type="ECO:0000313" key="1">
    <source>
        <dbReference type="EMBL" id="SDI39504.1"/>
    </source>
</evidence>
<dbReference type="AlphaFoldDB" id="A0A1G8K7V0"/>
<name>A0A1G8K7V0_9RHOB</name>
<gene>
    <name evidence="1" type="ORF">SAMN04488026_1002171</name>
</gene>
<evidence type="ECO:0008006" key="3">
    <source>
        <dbReference type="Google" id="ProtNLM"/>
    </source>
</evidence>
<reference evidence="1 2" key="1">
    <citation type="submission" date="2016-10" db="EMBL/GenBank/DDBJ databases">
        <authorList>
            <person name="de Groot N.N."/>
        </authorList>
    </citation>
    <scope>NUCLEOTIDE SEQUENCE [LARGE SCALE GENOMIC DNA]</scope>
    <source>
        <strain evidence="1 2">DSM 25294</strain>
    </source>
</reference>
<keyword evidence="2" id="KW-1185">Reference proteome</keyword>
<organism evidence="1 2">
    <name type="scientific">Aliiruegeria lutimaris</name>
    <dbReference type="NCBI Taxonomy" id="571298"/>
    <lineage>
        <taxon>Bacteria</taxon>
        <taxon>Pseudomonadati</taxon>
        <taxon>Pseudomonadota</taxon>
        <taxon>Alphaproteobacteria</taxon>
        <taxon>Rhodobacterales</taxon>
        <taxon>Roseobacteraceae</taxon>
        <taxon>Aliiruegeria</taxon>
    </lineage>
</organism>
<dbReference type="Proteomes" id="UP000199382">
    <property type="component" value="Unassembled WGS sequence"/>
</dbReference>
<accession>A0A1G8K7V0</accession>